<dbReference type="AlphaFoldDB" id="A0A1B7Z7M2"/>
<dbReference type="Proteomes" id="UP000092164">
    <property type="component" value="Unassembled WGS sequence"/>
</dbReference>
<dbReference type="EMBL" id="LZFP01000012">
    <property type="protein sequence ID" value="OBR38717.1"/>
    <property type="molecule type" value="Genomic_DNA"/>
</dbReference>
<reference evidence="2" key="1">
    <citation type="submission" date="2016-06" db="EMBL/GenBank/DDBJ databases">
        <authorList>
            <person name="Zhan P."/>
        </authorList>
    </citation>
    <scope>NUCLEOTIDE SEQUENCE [LARGE SCALE GENOMIC DNA]</scope>
    <source>
        <strain evidence="2">T28</strain>
    </source>
</reference>
<evidence type="ECO:0008006" key="3">
    <source>
        <dbReference type="Google" id="ProtNLM"/>
    </source>
</evidence>
<accession>A0A1B7Z7M2</accession>
<keyword evidence="2" id="KW-1185">Reference proteome</keyword>
<evidence type="ECO:0000313" key="1">
    <source>
        <dbReference type="EMBL" id="OBR38717.1"/>
    </source>
</evidence>
<protein>
    <recommendedName>
        <fullName evidence="3">Sensor of ECF-type sigma factor</fullName>
    </recommendedName>
</protein>
<gene>
    <name evidence="1" type="ORF">A9200_03355</name>
</gene>
<dbReference type="OrthoDB" id="675330at2"/>
<dbReference type="RefSeq" id="WP_068484539.1">
    <property type="nucleotide sequence ID" value="NZ_CP018760.1"/>
</dbReference>
<organism evidence="1 2">
    <name type="scientific">Maribacter hydrothermalis</name>
    <dbReference type="NCBI Taxonomy" id="1836467"/>
    <lineage>
        <taxon>Bacteria</taxon>
        <taxon>Pseudomonadati</taxon>
        <taxon>Bacteroidota</taxon>
        <taxon>Flavobacteriia</taxon>
        <taxon>Flavobacteriales</taxon>
        <taxon>Flavobacteriaceae</taxon>
        <taxon>Maribacter</taxon>
    </lineage>
</organism>
<proteinExistence type="predicted"/>
<name>A0A1B7Z7M2_9FLAO</name>
<comment type="caution">
    <text evidence="1">The sequence shown here is derived from an EMBL/GenBank/DDBJ whole genome shotgun (WGS) entry which is preliminary data.</text>
</comment>
<sequence>MNKFVLLLLMFFTAISFGQHKKDWEKIKTLKIAYITEKLSLDSKEAQEFWPVYNEYEEKRHALMRKEHSQIKDKLDNSDDLSEKDAEKLLKLKVSIEEEEEELDKAFLLHVSKVTSAKKALLLLKAEEDFKRDLIKQYRHNKGGR</sequence>
<dbReference type="STRING" id="1836467.BTR34_00455"/>
<evidence type="ECO:0000313" key="2">
    <source>
        <dbReference type="Proteomes" id="UP000092164"/>
    </source>
</evidence>
<dbReference type="KEGG" id="mart:BTR34_00455"/>